<evidence type="ECO:0000313" key="1">
    <source>
        <dbReference type="EMBL" id="MBT1071297.1"/>
    </source>
</evidence>
<comment type="caution">
    <text evidence="1">The sequence shown here is derived from an EMBL/GenBank/DDBJ whole genome shotgun (WGS) entry which is preliminary data.</text>
</comment>
<proteinExistence type="predicted"/>
<accession>A0ABS5U6L0</accession>
<dbReference type="NCBIfam" id="TIGR04256">
    <property type="entry name" value="GxxExxY"/>
    <property type="match status" value="1"/>
</dbReference>
<keyword evidence="2" id="KW-1185">Reference proteome</keyword>
<organism evidence="1 2">
    <name type="scientific">Pelotalea chapellei</name>
    <dbReference type="NCBI Taxonomy" id="44671"/>
    <lineage>
        <taxon>Bacteria</taxon>
        <taxon>Pseudomonadati</taxon>
        <taxon>Thermodesulfobacteriota</taxon>
        <taxon>Desulfuromonadia</taxon>
        <taxon>Geobacterales</taxon>
        <taxon>Geobacteraceae</taxon>
        <taxon>Pelotalea</taxon>
    </lineage>
</organism>
<dbReference type="RefSeq" id="WP_214297009.1">
    <property type="nucleotide sequence ID" value="NZ_JAHDYS010000004.1"/>
</dbReference>
<evidence type="ECO:0000313" key="2">
    <source>
        <dbReference type="Proteomes" id="UP000784128"/>
    </source>
</evidence>
<sequence>MLQKELTDIIIGAFYTVYNTLGYGFLEKNYENALLIELRKQGLNVEQQKPLAVHYEGIVVGEYFADIVVNNSVIIELKAAEAVRKEHAAQLTNYLKATGIEVGLLFNFGPSAEFKRVIFTQNKICENPLNPSNPRSIASKVFPT</sequence>
<dbReference type="InterPro" id="IPR026350">
    <property type="entry name" value="GxxExxY"/>
</dbReference>
<reference evidence="1 2" key="1">
    <citation type="submission" date="2021-05" db="EMBL/GenBank/DDBJ databases">
        <title>The draft genome of Geobacter chapellei DSM 13688.</title>
        <authorList>
            <person name="Xu Z."/>
            <person name="Masuda Y."/>
            <person name="Itoh H."/>
            <person name="Senoo K."/>
        </authorList>
    </citation>
    <scope>NUCLEOTIDE SEQUENCE [LARGE SCALE GENOMIC DNA]</scope>
    <source>
        <strain evidence="1 2">DSM 13688</strain>
    </source>
</reference>
<dbReference type="Pfam" id="PF13366">
    <property type="entry name" value="PDDEXK_3"/>
    <property type="match status" value="1"/>
</dbReference>
<gene>
    <name evidence="1" type="ORF">KJB30_05865</name>
</gene>
<name>A0ABS5U6L0_9BACT</name>
<dbReference type="Proteomes" id="UP000784128">
    <property type="component" value="Unassembled WGS sequence"/>
</dbReference>
<protein>
    <submittedName>
        <fullName evidence="1">GxxExxY protein</fullName>
    </submittedName>
</protein>
<dbReference type="EMBL" id="JAHDYS010000004">
    <property type="protein sequence ID" value="MBT1071297.1"/>
    <property type="molecule type" value="Genomic_DNA"/>
</dbReference>